<dbReference type="SMART" id="SM00028">
    <property type="entry name" value="TPR"/>
    <property type="match status" value="6"/>
</dbReference>
<evidence type="ECO:0000256" key="1">
    <source>
        <dbReference type="ARBA" id="ARBA00022737"/>
    </source>
</evidence>
<dbReference type="PROSITE" id="PS50005">
    <property type="entry name" value="TPR"/>
    <property type="match status" value="3"/>
</dbReference>
<dbReference type="AlphaFoldDB" id="A0A644XTJ7"/>
<organism evidence="3">
    <name type="scientific">bioreactor metagenome</name>
    <dbReference type="NCBI Taxonomy" id="1076179"/>
    <lineage>
        <taxon>unclassified sequences</taxon>
        <taxon>metagenomes</taxon>
        <taxon>ecological metagenomes</taxon>
    </lineage>
</organism>
<dbReference type="SUPFAM" id="SSF48452">
    <property type="entry name" value="TPR-like"/>
    <property type="match status" value="1"/>
</dbReference>
<dbReference type="InterPro" id="IPR011990">
    <property type="entry name" value="TPR-like_helical_dom_sf"/>
</dbReference>
<keyword evidence="2" id="KW-0802">TPR repeat</keyword>
<sequence length="321" mass="35009">MKKIKTFLAACLLSVLSFTAVYGQDMATATELYNSGAKALGESNYVAAIESFSKALKMLEALSEEDRGDEGNTLIAEAKSVLPQIYLRYGKELASAGNIDQSLEQLTLAAESAKKFNVEGVAEEVADLKLQLLMANASNLLNEGKLAEAIAGFNKVIAMDPKNQDAYLRIGLAQSKLEDEDAALAAFEKASELGETANAPRQISVIYLKRSAAAVKTRKWNEVYENAKKANDYSVTSNGHKLIGLAGVQLKKYDEAIEALDSYLTMEPNARDKNSIMYNLAASYEAKGNNAKACGYYKQLVNDPTYKQMAEYKVNTQLKCN</sequence>
<dbReference type="Gene3D" id="1.25.40.10">
    <property type="entry name" value="Tetratricopeptide repeat domain"/>
    <property type="match status" value="3"/>
</dbReference>
<dbReference type="PANTHER" id="PTHR45831:SF2">
    <property type="entry name" value="LD24721P"/>
    <property type="match status" value="1"/>
</dbReference>
<comment type="caution">
    <text evidence="3">The sequence shown here is derived from an EMBL/GenBank/DDBJ whole genome shotgun (WGS) entry which is preliminary data.</text>
</comment>
<evidence type="ECO:0000256" key="2">
    <source>
        <dbReference type="ARBA" id="ARBA00022803"/>
    </source>
</evidence>
<evidence type="ECO:0000313" key="3">
    <source>
        <dbReference type="EMBL" id="MPM17434.1"/>
    </source>
</evidence>
<protein>
    <submittedName>
        <fullName evidence="3">Photosystem I assembly protein Ycf3</fullName>
    </submittedName>
</protein>
<name>A0A644XTJ7_9ZZZZ</name>
<dbReference type="EMBL" id="VSSQ01002796">
    <property type="protein sequence ID" value="MPM17434.1"/>
    <property type="molecule type" value="Genomic_DNA"/>
</dbReference>
<accession>A0A644XTJ7</accession>
<dbReference type="GO" id="GO:0072380">
    <property type="term" value="C:TRC complex"/>
    <property type="evidence" value="ECO:0007669"/>
    <property type="project" value="TreeGrafter"/>
</dbReference>
<dbReference type="GO" id="GO:0016020">
    <property type="term" value="C:membrane"/>
    <property type="evidence" value="ECO:0007669"/>
    <property type="project" value="TreeGrafter"/>
</dbReference>
<dbReference type="Pfam" id="PF13432">
    <property type="entry name" value="TPR_16"/>
    <property type="match status" value="2"/>
</dbReference>
<gene>
    <name evidence="3" type="primary">ycf3_17</name>
    <name evidence="3" type="ORF">SDC9_63823</name>
</gene>
<dbReference type="InterPro" id="IPR019734">
    <property type="entry name" value="TPR_rpt"/>
</dbReference>
<keyword evidence="1" id="KW-0677">Repeat</keyword>
<dbReference type="PANTHER" id="PTHR45831">
    <property type="entry name" value="LD24721P"/>
    <property type="match status" value="1"/>
</dbReference>
<proteinExistence type="predicted"/>
<dbReference type="InterPro" id="IPR047150">
    <property type="entry name" value="SGT"/>
</dbReference>
<dbReference type="GO" id="GO:0060090">
    <property type="term" value="F:molecular adaptor activity"/>
    <property type="evidence" value="ECO:0007669"/>
    <property type="project" value="TreeGrafter"/>
</dbReference>
<reference evidence="3" key="1">
    <citation type="submission" date="2019-08" db="EMBL/GenBank/DDBJ databases">
        <authorList>
            <person name="Kucharzyk K."/>
            <person name="Murdoch R.W."/>
            <person name="Higgins S."/>
            <person name="Loffler F."/>
        </authorList>
    </citation>
    <scope>NUCLEOTIDE SEQUENCE</scope>
</reference>
<dbReference type="GO" id="GO:0006620">
    <property type="term" value="P:post-translational protein targeting to endoplasmic reticulum membrane"/>
    <property type="evidence" value="ECO:0007669"/>
    <property type="project" value="TreeGrafter"/>
</dbReference>